<comment type="catalytic activity">
    <reaction evidence="12">
        <text>2 a 1,2-diacyl-sn-glycero-3-phospho-(1'-sn-glycerol) = a cardiolipin + glycerol</text>
        <dbReference type="Rhea" id="RHEA:31451"/>
        <dbReference type="ChEBI" id="CHEBI:17754"/>
        <dbReference type="ChEBI" id="CHEBI:62237"/>
        <dbReference type="ChEBI" id="CHEBI:64716"/>
    </reaction>
</comment>
<feature type="active site" evidence="12">
    <location>
        <position position="411"/>
    </location>
</feature>
<name>A0ABV7HRQ4_9GAMM</name>
<comment type="similarity">
    <text evidence="12">Belongs to the phospholipase D family. Cardiolipin synthase subfamily. ClsA sub-subfamily.</text>
</comment>
<evidence type="ECO:0000313" key="15">
    <source>
        <dbReference type="Proteomes" id="UP001595548"/>
    </source>
</evidence>
<keyword evidence="10 12" id="KW-0594">Phospholipid biosynthesis</keyword>
<evidence type="ECO:0000313" key="14">
    <source>
        <dbReference type="EMBL" id="MFC3156554.1"/>
    </source>
</evidence>
<dbReference type="RefSeq" id="WP_339615718.1">
    <property type="nucleotide sequence ID" value="NZ_AP031500.1"/>
</dbReference>
<evidence type="ECO:0000256" key="2">
    <source>
        <dbReference type="ARBA" id="ARBA00022475"/>
    </source>
</evidence>
<feature type="domain" description="PLD phosphodiesterase" evidence="13">
    <location>
        <begin position="223"/>
        <end position="250"/>
    </location>
</feature>
<organism evidence="14 15">
    <name type="scientific">Gilvimarinus japonicus</name>
    <dbReference type="NCBI Taxonomy" id="1796469"/>
    <lineage>
        <taxon>Bacteria</taxon>
        <taxon>Pseudomonadati</taxon>
        <taxon>Pseudomonadota</taxon>
        <taxon>Gammaproteobacteria</taxon>
        <taxon>Cellvibrionales</taxon>
        <taxon>Cellvibrionaceae</taxon>
        <taxon>Gilvimarinus</taxon>
    </lineage>
</organism>
<accession>A0ABV7HRQ4</accession>
<evidence type="ECO:0000256" key="10">
    <source>
        <dbReference type="ARBA" id="ARBA00023209"/>
    </source>
</evidence>
<evidence type="ECO:0000256" key="4">
    <source>
        <dbReference type="ARBA" id="ARBA00022679"/>
    </source>
</evidence>
<evidence type="ECO:0000256" key="6">
    <source>
        <dbReference type="ARBA" id="ARBA00022737"/>
    </source>
</evidence>
<dbReference type="InterPro" id="IPR022924">
    <property type="entry name" value="Cardiolipin_synthase"/>
</dbReference>
<dbReference type="InterPro" id="IPR027379">
    <property type="entry name" value="CLS_N"/>
</dbReference>
<comment type="caution">
    <text evidence="14">The sequence shown here is derived from an EMBL/GenBank/DDBJ whole genome shotgun (WGS) entry which is preliminary data.</text>
</comment>
<keyword evidence="2 12" id="KW-1003">Cell membrane</keyword>
<dbReference type="PANTHER" id="PTHR21248">
    <property type="entry name" value="CARDIOLIPIN SYNTHASE"/>
    <property type="match status" value="1"/>
</dbReference>
<evidence type="ECO:0000256" key="8">
    <source>
        <dbReference type="ARBA" id="ARBA00023098"/>
    </source>
</evidence>
<dbReference type="HAMAP" id="MF_00190">
    <property type="entry name" value="Cardiolipin_synth_ClsA"/>
    <property type="match status" value="1"/>
</dbReference>
<keyword evidence="7 12" id="KW-1133">Transmembrane helix</keyword>
<dbReference type="InterPro" id="IPR025202">
    <property type="entry name" value="PLD-like_dom"/>
</dbReference>
<comment type="function">
    <text evidence="12">Catalyzes the reversible phosphatidyl group transfer from one phosphatidylglycerol molecule to another to form cardiolipin (CL) (diphosphatidylglycerol) and glycerol.</text>
</comment>
<evidence type="ECO:0000256" key="5">
    <source>
        <dbReference type="ARBA" id="ARBA00022692"/>
    </source>
</evidence>
<dbReference type="Pfam" id="PF13091">
    <property type="entry name" value="PLDc_2"/>
    <property type="match status" value="2"/>
</dbReference>
<keyword evidence="15" id="KW-1185">Reference proteome</keyword>
<evidence type="ECO:0000256" key="12">
    <source>
        <dbReference type="HAMAP-Rule" id="MF_00190"/>
    </source>
</evidence>
<dbReference type="PANTHER" id="PTHR21248:SF22">
    <property type="entry name" value="PHOSPHOLIPASE D"/>
    <property type="match status" value="1"/>
</dbReference>
<feature type="domain" description="PLD phosphodiesterase" evidence="13">
    <location>
        <begin position="399"/>
        <end position="426"/>
    </location>
</feature>
<feature type="active site" evidence="12">
    <location>
        <position position="404"/>
    </location>
</feature>
<keyword evidence="3 12" id="KW-0444">Lipid biosynthesis</keyword>
<dbReference type="Proteomes" id="UP001595548">
    <property type="component" value="Unassembled WGS sequence"/>
</dbReference>
<dbReference type="InterPro" id="IPR001736">
    <property type="entry name" value="PLipase_D/transphosphatidylase"/>
</dbReference>
<feature type="active site" evidence="12">
    <location>
        <position position="406"/>
    </location>
</feature>
<evidence type="ECO:0000256" key="7">
    <source>
        <dbReference type="ARBA" id="ARBA00022989"/>
    </source>
</evidence>
<proteinExistence type="inferred from homology"/>
<dbReference type="InterPro" id="IPR030840">
    <property type="entry name" value="CL_synthase_A"/>
</dbReference>
<evidence type="ECO:0000256" key="1">
    <source>
        <dbReference type="ARBA" id="ARBA00004651"/>
    </source>
</evidence>
<evidence type="ECO:0000256" key="9">
    <source>
        <dbReference type="ARBA" id="ARBA00023136"/>
    </source>
</evidence>
<gene>
    <name evidence="14" type="primary">cls</name>
    <name evidence="12" type="synonym">clsA</name>
    <name evidence="14" type="ORF">ACFOEB_15180</name>
</gene>
<comment type="subcellular location">
    <subcellularLocation>
        <location evidence="1 12">Cell membrane</location>
        <topology evidence="1 12">Multi-pass membrane protein</topology>
    </subcellularLocation>
</comment>
<dbReference type="Pfam" id="PF13396">
    <property type="entry name" value="PLDc_N"/>
    <property type="match status" value="1"/>
</dbReference>
<dbReference type="EC" id="2.7.8.-" evidence="12"/>
<keyword evidence="9 12" id="KW-0472">Membrane</keyword>
<evidence type="ECO:0000256" key="11">
    <source>
        <dbReference type="ARBA" id="ARBA00023264"/>
    </source>
</evidence>
<keyword evidence="6" id="KW-0677">Repeat</keyword>
<dbReference type="SUPFAM" id="SSF56024">
    <property type="entry name" value="Phospholipase D/nuclease"/>
    <property type="match status" value="2"/>
</dbReference>
<evidence type="ECO:0000256" key="3">
    <source>
        <dbReference type="ARBA" id="ARBA00022516"/>
    </source>
</evidence>
<dbReference type="SMART" id="SM00155">
    <property type="entry name" value="PLDc"/>
    <property type="match status" value="2"/>
</dbReference>
<dbReference type="NCBIfam" id="TIGR04265">
    <property type="entry name" value="bac_cardiolipin"/>
    <property type="match status" value="1"/>
</dbReference>
<evidence type="ECO:0000259" key="13">
    <source>
        <dbReference type="PROSITE" id="PS50035"/>
    </source>
</evidence>
<sequence>MELTISFVWGLLQQLLIWGHLLLVITFSVRVIMLRLPVGVSLAWLLVLVLLPYVGVGLYLLFGERFLGVKRSARTARLKQAYLHARRNGPHNHPESWRDSHPASQALARLEYHTSGIPPLGGNRVGFLQGAEHIIDALVADIDRAEQFCHLEFYIWQSGGLIERVVDALLAAAGRGVLCRIMLDAVGSSVFFSSSALHRLQVPNITVVKACPIRFMPWQLARYDLRNHRKTVIIDNKVAYMGSFNLVDPAHFKVDAGVGQWIDMMARIEGPTVPVFDGVFRWYWNIETADELPLLERDIESDDSPALLQAAPSGPDVAKESILSALLQAIYAAVESVDIVTPYFVPGEALEQALKIAARRGVKVRLIVPEKVDSFLVRHASHSYFAGMLESGVEVYTYSAGLLHTKAVVIDSALAFFGTVNLDLRSLWLNFEMTMIIYDRATAAELGGFLDEYRADADALSLSVWRQRSAMSRFFENITHLFSPLI</sequence>
<keyword evidence="5 12" id="KW-0812">Transmembrane</keyword>
<protein>
    <recommendedName>
        <fullName evidence="12">Cardiolipin synthase A</fullName>
        <shortName evidence="12">CL synthase</shortName>
        <ecNumber evidence="12">2.7.8.-</ecNumber>
    </recommendedName>
</protein>
<dbReference type="PROSITE" id="PS50035">
    <property type="entry name" value="PLD"/>
    <property type="match status" value="2"/>
</dbReference>
<dbReference type="EMBL" id="JBHRTL010000031">
    <property type="protein sequence ID" value="MFC3156554.1"/>
    <property type="molecule type" value="Genomic_DNA"/>
</dbReference>
<feature type="active site" evidence="12">
    <location>
        <position position="235"/>
    </location>
</feature>
<keyword evidence="4 12" id="KW-0808">Transferase</keyword>
<dbReference type="Gene3D" id="3.30.870.10">
    <property type="entry name" value="Endonuclease Chain A"/>
    <property type="match status" value="2"/>
</dbReference>
<feature type="transmembrane region" description="Helical" evidence="12">
    <location>
        <begin position="41"/>
        <end position="62"/>
    </location>
</feature>
<keyword evidence="8 12" id="KW-0443">Lipid metabolism</keyword>
<reference evidence="15" key="1">
    <citation type="journal article" date="2019" name="Int. J. Syst. Evol. Microbiol.">
        <title>The Global Catalogue of Microorganisms (GCM) 10K type strain sequencing project: providing services to taxonomists for standard genome sequencing and annotation.</title>
        <authorList>
            <consortium name="The Broad Institute Genomics Platform"/>
            <consortium name="The Broad Institute Genome Sequencing Center for Infectious Disease"/>
            <person name="Wu L."/>
            <person name="Ma J."/>
        </authorList>
    </citation>
    <scope>NUCLEOTIDE SEQUENCE [LARGE SCALE GENOMIC DNA]</scope>
    <source>
        <strain evidence="15">KCTC 52141</strain>
    </source>
</reference>
<keyword evidence="11 12" id="KW-1208">Phospholipid metabolism</keyword>
<feature type="transmembrane region" description="Helical" evidence="12">
    <location>
        <begin position="7"/>
        <end position="29"/>
    </location>
</feature>
<feature type="active site" evidence="12">
    <location>
        <position position="228"/>
    </location>
</feature>
<feature type="active site" evidence="12">
    <location>
        <position position="230"/>
    </location>
</feature>